<name>A0A4R1LG65_9BACT</name>
<dbReference type="NCBIfam" id="TIGR01469">
    <property type="entry name" value="cobA_cysG_Cterm"/>
    <property type="match status" value="1"/>
</dbReference>
<dbReference type="Gene3D" id="3.30.950.10">
    <property type="entry name" value="Methyltransferase, Cobalt-precorrin-4 Transmethylase, Domain 2"/>
    <property type="match status" value="1"/>
</dbReference>
<dbReference type="EC" id="2.1.1.107" evidence="2"/>
<dbReference type="Pfam" id="PF00590">
    <property type="entry name" value="TP_methylase"/>
    <property type="match status" value="1"/>
</dbReference>
<dbReference type="NCBIfam" id="NF004790">
    <property type="entry name" value="PRK06136.1"/>
    <property type="match status" value="1"/>
</dbReference>
<dbReference type="Proteomes" id="UP000295210">
    <property type="component" value="Unassembled WGS sequence"/>
</dbReference>
<evidence type="ECO:0000256" key="1">
    <source>
        <dbReference type="ARBA" id="ARBA00005879"/>
    </source>
</evidence>
<keyword evidence="4 9" id="KW-0808">Transferase</keyword>
<dbReference type="InterPro" id="IPR035996">
    <property type="entry name" value="4pyrrol_Methylase_sf"/>
</dbReference>
<dbReference type="PROSITE" id="PS00839">
    <property type="entry name" value="SUMT_1"/>
    <property type="match status" value="1"/>
</dbReference>
<dbReference type="PANTHER" id="PTHR45790:SF3">
    <property type="entry name" value="S-ADENOSYL-L-METHIONINE-DEPENDENT UROPORPHYRINOGEN III METHYLTRANSFERASE, CHLOROPLASTIC"/>
    <property type="match status" value="1"/>
</dbReference>
<comment type="similarity">
    <text evidence="1">Belongs to the precorrin methyltransferase family.</text>
</comment>
<keyword evidence="3 9" id="KW-0489">Methyltransferase</keyword>
<comment type="caution">
    <text evidence="9">The sequence shown here is derived from an EMBL/GenBank/DDBJ whole genome shotgun (WGS) entry which is preliminary data.</text>
</comment>
<keyword evidence="5" id="KW-0949">S-adenosyl-L-methionine</keyword>
<dbReference type="EMBL" id="SMGK01000001">
    <property type="protein sequence ID" value="TCK75689.1"/>
    <property type="molecule type" value="Genomic_DNA"/>
</dbReference>
<evidence type="ECO:0000259" key="8">
    <source>
        <dbReference type="Pfam" id="PF00590"/>
    </source>
</evidence>
<feature type="domain" description="Tetrapyrrole methylase" evidence="8">
    <location>
        <begin position="7"/>
        <end position="215"/>
    </location>
</feature>
<dbReference type="GO" id="GO:0004851">
    <property type="term" value="F:uroporphyrin-III C-methyltransferase activity"/>
    <property type="evidence" value="ECO:0007669"/>
    <property type="project" value="UniProtKB-EC"/>
</dbReference>
<dbReference type="OrthoDB" id="9815856at2"/>
<comment type="pathway">
    <text evidence="7">Porphyrin-containing compound metabolism; siroheme biosynthesis; precorrin-2 from uroporphyrinogen III: step 1/1.</text>
</comment>
<reference evidence="9 10" key="1">
    <citation type="submission" date="2019-03" db="EMBL/GenBank/DDBJ databases">
        <title>Genomic Encyclopedia of Type Strains, Phase IV (KMG-IV): sequencing the most valuable type-strain genomes for metagenomic binning, comparative biology and taxonomic classification.</title>
        <authorList>
            <person name="Goeker M."/>
        </authorList>
    </citation>
    <scope>NUCLEOTIDE SEQUENCE [LARGE SCALE GENOMIC DNA]</scope>
    <source>
        <strain evidence="9 10">DSM 103428</strain>
    </source>
</reference>
<organism evidence="9 10">
    <name type="scientific">Acidipila rosea</name>
    <dbReference type="NCBI Taxonomy" id="768535"/>
    <lineage>
        <taxon>Bacteria</taxon>
        <taxon>Pseudomonadati</taxon>
        <taxon>Acidobacteriota</taxon>
        <taxon>Terriglobia</taxon>
        <taxon>Terriglobales</taxon>
        <taxon>Acidobacteriaceae</taxon>
        <taxon>Acidipila</taxon>
    </lineage>
</organism>
<dbReference type="PANTHER" id="PTHR45790">
    <property type="entry name" value="SIROHEME SYNTHASE-RELATED"/>
    <property type="match status" value="1"/>
</dbReference>
<dbReference type="InterPro" id="IPR014776">
    <property type="entry name" value="4pyrrole_Mease_sub2"/>
</dbReference>
<sequence length="233" mass="24361">MNDGIGKVYLVGAGPGDPELLTVRAARLLSEADCVLHDDLVSAEIVAMARPDADVRNVGKRCGDKTITQNQINAQMIEAARAGRFVVRLKSGDPMLYGRAGEELDALRQAEVPFEIVSGVSAAFAAAAAGGVSLTDRRTASRVIFATHHKAAGEPSALKGLPPGSTLALYMPGKDYAGITADLLENGWTPETACLLVSKASTKLQQVRKTTIGTLTALEGLPSPTVLLVCVPL</sequence>
<dbReference type="SUPFAM" id="SSF53790">
    <property type="entry name" value="Tetrapyrrole methylase"/>
    <property type="match status" value="1"/>
</dbReference>
<dbReference type="InterPro" id="IPR003043">
    <property type="entry name" value="Uropor_MeTrfase_CS"/>
</dbReference>
<dbReference type="InterPro" id="IPR050161">
    <property type="entry name" value="Siro_Cobalamin_biosynth"/>
</dbReference>
<gene>
    <name evidence="9" type="ORF">C7378_0680</name>
</gene>
<protein>
    <recommendedName>
        <fullName evidence="2">uroporphyrinogen-III C-methyltransferase</fullName>
        <ecNumber evidence="2">2.1.1.107</ecNumber>
    </recommendedName>
</protein>
<evidence type="ECO:0000313" key="9">
    <source>
        <dbReference type="EMBL" id="TCK75689.1"/>
    </source>
</evidence>
<evidence type="ECO:0000256" key="3">
    <source>
        <dbReference type="ARBA" id="ARBA00022603"/>
    </source>
</evidence>
<evidence type="ECO:0000256" key="2">
    <source>
        <dbReference type="ARBA" id="ARBA00012162"/>
    </source>
</evidence>
<dbReference type="AlphaFoldDB" id="A0A4R1LG65"/>
<evidence type="ECO:0000256" key="4">
    <source>
        <dbReference type="ARBA" id="ARBA00022679"/>
    </source>
</evidence>
<dbReference type="InterPro" id="IPR006366">
    <property type="entry name" value="CobA/CysG_C"/>
</dbReference>
<dbReference type="InterPro" id="IPR014777">
    <property type="entry name" value="4pyrrole_Mease_sub1"/>
</dbReference>
<dbReference type="CDD" id="cd11642">
    <property type="entry name" value="SUMT"/>
    <property type="match status" value="1"/>
</dbReference>
<dbReference type="RefSeq" id="WP_131991656.1">
    <property type="nucleotide sequence ID" value="NZ_SMGK01000001.1"/>
</dbReference>
<keyword evidence="10" id="KW-1185">Reference proteome</keyword>
<dbReference type="GO" id="GO:0032259">
    <property type="term" value="P:methylation"/>
    <property type="evidence" value="ECO:0007669"/>
    <property type="project" value="UniProtKB-KW"/>
</dbReference>
<evidence type="ECO:0000256" key="7">
    <source>
        <dbReference type="ARBA" id="ARBA00025705"/>
    </source>
</evidence>
<evidence type="ECO:0000256" key="5">
    <source>
        <dbReference type="ARBA" id="ARBA00022691"/>
    </source>
</evidence>
<dbReference type="InterPro" id="IPR000878">
    <property type="entry name" value="4pyrrol_Mease"/>
</dbReference>
<dbReference type="GO" id="GO:0019354">
    <property type="term" value="P:siroheme biosynthetic process"/>
    <property type="evidence" value="ECO:0007669"/>
    <property type="project" value="InterPro"/>
</dbReference>
<dbReference type="FunFam" id="3.40.1010.10:FF:000001">
    <property type="entry name" value="Siroheme synthase"/>
    <property type="match status" value="1"/>
</dbReference>
<evidence type="ECO:0000256" key="6">
    <source>
        <dbReference type="ARBA" id="ARBA00023244"/>
    </source>
</evidence>
<keyword evidence="6" id="KW-0627">Porphyrin biosynthesis</keyword>
<accession>A0A4R1LG65</accession>
<evidence type="ECO:0000313" key="10">
    <source>
        <dbReference type="Proteomes" id="UP000295210"/>
    </source>
</evidence>
<dbReference type="Gene3D" id="3.40.1010.10">
    <property type="entry name" value="Cobalt-precorrin-4 Transmethylase, Domain 1"/>
    <property type="match status" value="1"/>
</dbReference>
<proteinExistence type="inferred from homology"/>